<keyword evidence="2" id="KW-1185">Reference proteome</keyword>
<evidence type="ECO:0000313" key="2">
    <source>
        <dbReference type="Proteomes" id="UP000663879"/>
    </source>
</evidence>
<accession>A0A814AJL9</accession>
<dbReference type="AlphaFoldDB" id="A0A814AJL9"/>
<dbReference type="Proteomes" id="UP000663879">
    <property type="component" value="Unassembled WGS sequence"/>
</dbReference>
<comment type="caution">
    <text evidence="1">The sequence shown here is derived from an EMBL/GenBank/DDBJ whole genome shotgun (WGS) entry which is preliminary data.</text>
</comment>
<reference evidence="1" key="1">
    <citation type="submission" date="2021-02" db="EMBL/GenBank/DDBJ databases">
        <authorList>
            <person name="Nowell W R."/>
        </authorList>
    </citation>
    <scope>NUCLEOTIDE SEQUENCE</scope>
    <source>
        <strain evidence="1">Ploen Becks lab</strain>
    </source>
</reference>
<gene>
    <name evidence="1" type="ORF">OXX778_LOCUS12037</name>
</gene>
<evidence type="ECO:0000313" key="1">
    <source>
        <dbReference type="EMBL" id="CAF0913706.1"/>
    </source>
</evidence>
<protein>
    <submittedName>
        <fullName evidence="1">Uncharacterized protein</fullName>
    </submittedName>
</protein>
<sequence>MSESVDLAKNVLQDQNSPINSNVEKVCKRKKKKSKPKSDGLLDIINEHTKRAKLDGENFQIQNFKCLDLDMKKFPLCQDCLDNCKNQNIEENNECRFLGWRKLNLSESNSKKIFDFLDLDDCEENDLKVWDLNKINSDESVEDLEKIMLIIGEQFLKLIKDEINFSEKFLNKQI</sequence>
<organism evidence="1 2">
    <name type="scientific">Brachionus calyciflorus</name>
    <dbReference type="NCBI Taxonomy" id="104777"/>
    <lineage>
        <taxon>Eukaryota</taxon>
        <taxon>Metazoa</taxon>
        <taxon>Spiralia</taxon>
        <taxon>Gnathifera</taxon>
        <taxon>Rotifera</taxon>
        <taxon>Eurotatoria</taxon>
        <taxon>Monogononta</taxon>
        <taxon>Pseudotrocha</taxon>
        <taxon>Ploima</taxon>
        <taxon>Brachionidae</taxon>
        <taxon>Brachionus</taxon>
    </lineage>
</organism>
<proteinExistence type="predicted"/>
<dbReference type="EMBL" id="CAJNOC010002118">
    <property type="protein sequence ID" value="CAF0913706.1"/>
    <property type="molecule type" value="Genomic_DNA"/>
</dbReference>
<name>A0A814AJL9_9BILA</name>